<dbReference type="PANTHER" id="PTHR43827">
    <property type="entry name" value="2,5-DIKETO-D-GLUCONIC ACID REDUCTASE"/>
    <property type="match status" value="1"/>
</dbReference>
<feature type="domain" description="NADP-dependent oxidoreductase" evidence="1">
    <location>
        <begin position="10"/>
        <end position="75"/>
    </location>
</feature>
<keyword evidence="3" id="KW-1185">Reference proteome</keyword>
<dbReference type="GO" id="GO:0016491">
    <property type="term" value="F:oxidoreductase activity"/>
    <property type="evidence" value="ECO:0007669"/>
    <property type="project" value="InterPro"/>
</dbReference>
<dbReference type="Pfam" id="PF00248">
    <property type="entry name" value="Aldo_ket_red"/>
    <property type="match status" value="1"/>
</dbReference>
<dbReference type="InterPro" id="IPR020471">
    <property type="entry name" value="AKR"/>
</dbReference>
<accession>A0A7R9AGH1</accession>
<dbReference type="Gene3D" id="3.20.20.100">
    <property type="entry name" value="NADP-dependent oxidoreductase domain"/>
    <property type="match status" value="1"/>
</dbReference>
<sequence>MSKDQAKVPNLLQNPVVKKIAREHHVTEVQVLLRHLAQSGIAVIPKSTNPSRIQLNDQIFNIQLTSDEMKQLNDFDQGEAGRTFFFEFEGIAARPEYPLKESAELSVQY</sequence>
<proteinExistence type="predicted"/>
<dbReference type="Proteomes" id="UP000677054">
    <property type="component" value="Unassembled WGS sequence"/>
</dbReference>
<name>A0A7R9AGH1_9CRUS</name>
<protein>
    <recommendedName>
        <fullName evidence="1">NADP-dependent oxidoreductase domain-containing protein</fullName>
    </recommendedName>
</protein>
<dbReference type="AlphaFoldDB" id="A0A7R9AGH1"/>
<reference evidence="2" key="1">
    <citation type="submission" date="2020-11" db="EMBL/GenBank/DDBJ databases">
        <authorList>
            <person name="Tran Van P."/>
        </authorList>
    </citation>
    <scope>NUCLEOTIDE SEQUENCE</scope>
</reference>
<organism evidence="2">
    <name type="scientific">Darwinula stevensoni</name>
    <dbReference type="NCBI Taxonomy" id="69355"/>
    <lineage>
        <taxon>Eukaryota</taxon>
        <taxon>Metazoa</taxon>
        <taxon>Ecdysozoa</taxon>
        <taxon>Arthropoda</taxon>
        <taxon>Crustacea</taxon>
        <taxon>Oligostraca</taxon>
        <taxon>Ostracoda</taxon>
        <taxon>Podocopa</taxon>
        <taxon>Podocopida</taxon>
        <taxon>Darwinulocopina</taxon>
        <taxon>Darwinuloidea</taxon>
        <taxon>Darwinulidae</taxon>
        <taxon>Darwinula</taxon>
    </lineage>
</organism>
<dbReference type="InterPro" id="IPR023210">
    <property type="entry name" value="NADP_OxRdtase_dom"/>
</dbReference>
<evidence type="ECO:0000313" key="2">
    <source>
        <dbReference type="EMBL" id="CAD7253801.1"/>
    </source>
</evidence>
<dbReference type="EMBL" id="LR906228">
    <property type="protein sequence ID" value="CAD7253801.1"/>
    <property type="molecule type" value="Genomic_DNA"/>
</dbReference>
<gene>
    <name evidence="2" type="ORF">DSTB1V02_LOCUS13547</name>
</gene>
<dbReference type="InterPro" id="IPR036812">
    <property type="entry name" value="NAD(P)_OxRdtase_dom_sf"/>
</dbReference>
<dbReference type="PANTHER" id="PTHR43827:SF14">
    <property type="entry name" value="NADP-DEPENDENT OXIDOREDUCTASE DOMAIN-CONTAINING PROTEIN"/>
    <property type="match status" value="1"/>
</dbReference>
<evidence type="ECO:0000313" key="3">
    <source>
        <dbReference type="Proteomes" id="UP000677054"/>
    </source>
</evidence>
<evidence type="ECO:0000259" key="1">
    <source>
        <dbReference type="Pfam" id="PF00248"/>
    </source>
</evidence>
<dbReference type="EMBL" id="CAJPEV010006711">
    <property type="protein sequence ID" value="CAG0904324.1"/>
    <property type="molecule type" value="Genomic_DNA"/>
</dbReference>
<dbReference type="OrthoDB" id="416253at2759"/>
<dbReference type="SUPFAM" id="SSF51430">
    <property type="entry name" value="NAD(P)-linked oxidoreductase"/>
    <property type="match status" value="1"/>
</dbReference>